<reference evidence="2" key="1">
    <citation type="submission" date="2023-07" db="EMBL/GenBank/DDBJ databases">
        <title>30 novel species of actinomycetes from the DSMZ collection.</title>
        <authorList>
            <person name="Nouioui I."/>
        </authorList>
    </citation>
    <scope>NUCLEOTIDE SEQUENCE [LARGE SCALE GENOMIC DNA]</scope>
    <source>
        <strain evidence="2">DSM 41770</strain>
    </source>
</reference>
<comment type="caution">
    <text evidence="1">The sequence shown here is derived from an EMBL/GenBank/DDBJ whole genome shotgun (WGS) entry which is preliminary data.</text>
</comment>
<sequence length="316" mass="34465">MAAPTYNEAMAEALERLSTVGYEHGTRTLVNHAPMAAEALAHMGYTEAVSPWLDRTLTRHAYHEAPEPRWRLSPDDPAEWRAALGDFSRVGDWTALFARRLEEEPWRDVLALWWPRLIPGVLSMLGHGVIRTAHAVRALERAGEDDRLQRGELAHGLGYWAARYQAGPDATGGAATEEAGDAMEALDRLTADNAGVYATARPRFPVPLVHAVTTPAAVRLVSAHVPARQRWPSYLATAEATRVMRSTFAAGPATTRPEPLPDAPSAAEAFATAVEIGDEHAIKLAEVAVRLDSRAPDHRYAAASHTANRAIARFTR</sequence>
<dbReference type="Proteomes" id="UP001183777">
    <property type="component" value="Unassembled WGS sequence"/>
</dbReference>
<evidence type="ECO:0000313" key="1">
    <source>
        <dbReference type="EMBL" id="MDT0431002.1"/>
    </source>
</evidence>
<dbReference type="EMBL" id="JAVREX010000013">
    <property type="protein sequence ID" value="MDT0431002.1"/>
    <property type="molecule type" value="Genomic_DNA"/>
</dbReference>
<dbReference type="RefSeq" id="WP_311660128.1">
    <property type="nucleotide sequence ID" value="NZ_JAVREX010000013.1"/>
</dbReference>
<proteinExistence type="predicted"/>
<accession>A0ABU2RQ70</accession>
<organism evidence="1 2">
    <name type="scientific">Streptomyces salyersiae</name>
    <dbReference type="NCBI Taxonomy" id="3075530"/>
    <lineage>
        <taxon>Bacteria</taxon>
        <taxon>Bacillati</taxon>
        <taxon>Actinomycetota</taxon>
        <taxon>Actinomycetes</taxon>
        <taxon>Kitasatosporales</taxon>
        <taxon>Streptomycetaceae</taxon>
        <taxon>Streptomyces</taxon>
    </lineage>
</organism>
<name>A0ABU2RQ70_9ACTN</name>
<protein>
    <submittedName>
        <fullName evidence="1">Questin oxidase family protein</fullName>
    </submittedName>
</protein>
<evidence type="ECO:0000313" key="2">
    <source>
        <dbReference type="Proteomes" id="UP001183777"/>
    </source>
</evidence>
<gene>
    <name evidence="1" type="ORF">RM649_25585</name>
</gene>
<keyword evidence="2" id="KW-1185">Reference proteome</keyword>